<dbReference type="InterPro" id="IPR036689">
    <property type="entry name" value="ESAT-6-like_sf"/>
</dbReference>
<dbReference type="EMBL" id="JBHUKR010000013">
    <property type="protein sequence ID" value="MFD2419632.1"/>
    <property type="molecule type" value="Genomic_DNA"/>
</dbReference>
<feature type="region of interest" description="Disordered" evidence="1">
    <location>
        <begin position="276"/>
        <end position="306"/>
    </location>
</feature>
<comment type="caution">
    <text evidence="2">The sequence shown here is derived from an EMBL/GenBank/DDBJ whole genome shotgun (WGS) entry which is preliminary data.</text>
</comment>
<accession>A0ABW5G0N6</accession>
<sequence>MIDADTSALIQQHHDLALQRWNSWLGAIGVHWPGKEDPNNYFADIQELAELLCDGDDTAAGNLADDVKKAHEQLTTNVELGFGDIAYDLRDWEGDGARSFNNYLGEVKQAIGRYDDVLHDFRQIQAGCEAMIAESKKNVRDLLGKAITAQQEGSAQDWTVVLTVVGAVAGAVGSIAGGGGIVWLVVTGAVLASGTSVATAEISTDGPGETAKSLRDGLLALMNDVIDQRDRFYSAIKELDEYITGANLPYVDPSPPPFITAPKFDPHMFELPDYIEPPGIENNVSQDPLTKPKPTANSKISATLDG</sequence>
<dbReference type="SUPFAM" id="SSF140453">
    <property type="entry name" value="EsxAB dimer-like"/>
    <property type="match status" value="1"/>
</dbReference>
<name>A0ABW5G0N6_9PSEU</name>
<protein>
    <recommendedName>
        <fullName evidence="4">WXG100 family type VII secretion target</fullName>
    </recommendedName>
</protein>
<evidence type="ECO:0000313" key="2">
    <source>
        <dbReference type="EMBL" id="MFD2419632.1"/>
    </source>
</evidence>
<reference evidence="3" key="1">
    <citation type="journal article" date="2019" name="Int. J. Syst. Evol. Microbiol.">
        <title>The Global Catalogue of Microorganisms (GCM) 10K type strain sequencing project: providing services to taxonomists for standard genome sequencing and annotation.</title>
        <authorList>
            <consortium name="The Broad Institute Genomics Platform"/>
            <consortium name="The Broad Institute Genome Sequencing Center for Infectious Disease"/>
            <person name="Wu L."/>
            <person name="Ma J."/>
        </authorList>
    </citation>
    <scope>NUCLEOTIDE SEQUENCE [LARGE SCALE GENOMIC DNA]</scope>
    <source>
        <strain evidence="3">CGMCC 4.7645</strain>
    </source>
</reference>
<dbReference type="Proteomes" id="UP001597417">
    <property type="component" value="Unassembled WGS sequence"/>
</dbReference>
<dbReference type="RefSeq" id="WP_378267658.1">
    <property type="nucleotide sequence ID" value="NZ_JBHUKR010000013.1"/>
</dbReference>
<proteinExistence type="predicted"/>
<evidence type="ECO:0000313" key="3">
    <source>
        <dbReference type="Proteomes" id="UP001597417"/>
    </source>
</evidence>
<organism evidence="2 3">
    <name type="scientific">Amycolatopsis pigmentata</name>
    <dbReference type="NCBI Taxonomy" id="450801"/>
    <lineage>
        <taxon>Bacteria</taxon>
        <taxon>Bacillati</taxon>
        <taxon>Actinomycetota</taxon>
        <taxon>Actinomycetes</taxon>
        <taxon>Pseudonocardiales</taxon>
        <taxon>Pseudonocardiaceae</taxon>
        <taxon>Amycolatopsis</taxon>
    </lineage>
</organism>
<gene>
    <name evidence="2" type="ORF">ACFSXZ_25210</name>
</gene>
<keyword evidence="3" id="KW-1185">Reference proteome</keyword>
<evidence type="ECO:0000256" key="1">
    <source>
        <dbReference type="SAM" id="MobiDB-lite"/>
    </source>
</evidence>
<feature type="compositionally biased region" description="Polar residues" evidence="1">
    <location>
        <begin position="295"/>
        <end position="306"/>
    </location>
</feature>
<evidence type="ECO:0008006" key="4">
    <source>
        <dbReference type="Google" id="ProtNLM"/>
    </source>
</evidence>